<dbReference type="InterPro" id="IPR012677">
    <property type="entry name" value="Nucleotide-bd_a/b_plait_sf"/>
</dbReference>
<comment type="caution">
    <text evidence="3">The sequence shown here is derived from an EMBL/GenBank/DDBJ whole genome shotgun (WGS) entry which is preliminary data.</text>
</comment>
<sequence length="628" mass="70224">MNLHPFLLIQQLIDGARSAARTLQNNLLDSSKQEAIDILLHGNLLNNYLAAHSRSLLPSSFLYAPISVLRQLCDLSQQYTSPIPMRVAVGTYNVNGGKHFRSLAYKHLSLDDWLLDCRKNTLQSYACYRALHHDVMGYLSTHWPKPPSRQDQFGYRVFGYGMAISAPIGDSRGFSPYSSSTEWADKDKTSSFALLEADVEEPAVSGSARFNGLKKEDIEEGPAVAGSAEWNVIEVAMLTALVDTTPEEEAAQQSRVPDIFAIGFEEIVDLNATNIVQNTQWSENAASWGKELQKVISRDEKFVMVTWSQLVGVALFVFVNERHAGHVKHVSVESVKTGMQGATGNKGGVGIRMVIHNTSMAFVCSHFAAGQKEIQERNNDYDTIARKMIFNLGIPLWAHDYVFWCGDFNYRINLTRDEVIDNIQRGEWEYLLQHDQLKISYAEGKCFKGFIEGEISFAPTYKYDLFSDDYDTGDKQRIPAWTDRVLFWRRQYKKDRDNTNWSPGCITHYGRAELKQSDHRPVLAVIEVEGNVVSSPSLNAAYESVVASLGPSDCTVVVQVHNLPEGVDTDSVFDDETLGAVQEAMGAVGSVVLVRFVDNRVWFTFSDSQTALKAVSTSPLKVRINTTV</sequence>
<dbReference type="GO" id="GO:0003676">
    <property type="term" value="F:nucleic acid binding"/>
    <property type="evidence" value="ECO:0007669"/>
    <property type="project" value="InterPro"/>
</dbReference>
<dbReference type="AlphaFoldDB" id="A0A5B7ER35"/>
<dbReference type="Pfam" id="PF08952">
    <property type="entry name" value="DUF1866"/>
    <property type="match status" value="1"/>
</dbReference>
<dbReference type="SMART" id="SM01165">
    <property type="entry name" value="DUF1866"/>
    <property type="match status" value="1"/>
</dbReference>
<organism evidence="3 4">
    <name type="scientific">Portunus trituberculatus</name>
    <name type="common">Swimming crab</name>
    <name type="synonym">Neptunus trituberculatus</name>
    <dbReference type="NCBI Taxonomy" id="210409"/>
    <lineage>
        <taxon>Eukaryota</taxon>
        <taxon>Metazoa</taxon>
        <taxon>Ecdysozoa</taxon>
        <taxon>Arthropoda</taxon>
        <taxon>Crustacea</taxon>
        <taxon>Multicrustacea</taxon>
        <taxon>Malacostraca</taxon>
        <taxon>Eumalacostraca</taxon>
        <taxon>Eucarida</taxon>
        <taxon>Decapoda</taxon>
        <taxon>Pleocyemata</taxon>
        <taxon>Brachyura</taxon>
        <taxon>Eubrachyura</taxon>
        <taxon>Portunoidea</taxon>
        <taxon>Portunidae</taxon>
        <taxon>Portuninae</taxon>
        <taxon>Portunus</taxon>
    </lineage>
</organism>
<protein>
    <submittedName>
        <fullName evidence="3">Synaptojanin-1</fullName>
    </submittedName>
</protein>
<dbReference type="EMBL" id="VSRR010003556">
    <property type="protein sequence ID" value="MPC36602.1"/>
    <property type="molecule type" value="Genomic_DNA"/>
</dbReference>
<dbReference type="InterPro" id="IPR000300">
    <property type="entry name" value="IPPc"/>
</dbReference>
<dbReference type="InterPro" id="IPR046985">
    <property type="entry name" value="IP5"/>
</dbReference>
<dbReference type="SUPFAM" id="SSF56219">
    <property type="entry name" value="DNase I-like"/>
    <property type="match status" value="1"/>
</dbReference>
<dbReference type="SUPFAM" id="SSF54928">
    <property type="entry name" value="RNA-binding domain, RBD"/>
    <property type="match status" value="1"/>
</dbReference>
<dbReference type="GO" id="GO:0046856">
    <property type="term" value="P:phosphatidylinositol dephosphorylation"/>
    <property type="evidence" value="ECO:0007669"/>
    <property type="project" value="InterPro"/>
</dbReference>
<dbReference type="Gene3D" id="3.60.10.10">
    <property type="entry name" value="Endonuclease/exonuclease/phosphatase"/>
    <property type="match status" value="1"/>
</dbReference>
<accession>A0A5B7ER35</accession>
<feature type="domain" description="Synaptojanin-1/2 RNA recognition motif" evidence="2">
    <location>
        <begin position="527"/>
        <end position="628"/>
    </location>
</feature>
<dbReference type="PANTHER" id="PTHR11200:SF257">
    <property type="entry name" value="PHOSPHOINOSITIDE 5-PHOSPHATASE"/>
    <property type="match status" value="1"/>
</dbReference>
<dbReference type="InterPro" id="IPR015047">
    <property type="entry name" value="SYNJ1/2_RRM"/>
</dbReference>
<evidence type="ECO:0000313" key="4">
    <source>
        <dbReference type="Proteomes" id="UP000324222"/>
    </source>
</evidence>
<evidence type="ECO:0000313" key="3">
    <source>
        <dbReference type="EMBL" id="MPC36602.1"/>
    </source>
</evidence>
<dbReference type="GO" id="GO:0048488">
    <property type="term" value="P:synaptic vesicle endocytosis"/>
    <property type="evidence" value="ECO:0007669"/>
    <property type="project" value="TreeGrafter"/>
</dbReference>
<evidence type="ECO:0000259" key="1">
    <source>
        <dbReference type="SMART" id="SM00128"/>
    </source>
</evidence>
<dbReference type="OrthoDB" id="1925875at2759"/>
<dbReference type="Proteomes" id="UP000324222">
    <property type="component" value="Unassembled WGS sequence"/>
</dbReference>
<reference evidence="3 4" key="1">
    <citation type="submission" date="2019-05" db="EMBL/GenBank/DDBJ databases">
        <title>Another draft genome of Portunus trituberculatus and its Hox gene families provides insights of decapod evolution.</title>
        <authorList>
            <person name="Jeong J.-H."/>
            <person name="Song I."/>
            <person name="Kim S."/>
            <person name="Choi T."/>
            <person name="Kim D."/>
            <person name="Ryu S."/>
            <person name="Kim W."/>
        </authorList>
    </citation>
    <scope>NUCLEOTIDE SEQUENCE [LARGE SCALE GENOMIC DNA]</scope>
    <source>
        <tissue evidence="3">Muscle</tissue>
    </source>
</reference>
<evidence type="ECO:0000259" key="2">
    <source>
        <dbReference type="SMART" id="SM01165"/>
    </source>
</evidence>
<dbReference type="InterPro" id="IPR035979">
    <property type="entry name" value="RBD_domain_sf"/>
</dbReference>
<name>A0A5B7ER35_PORTR</name>
<dbReference type="SMART" id="SM00128">
    <property type="entry name" value="IPPc"/>
    <property type="match status" value="1"/>
</dbReference>
<dbReference type="InterPro" id="IPR036691">
    <property type="entry name" value="Endo/exonu/phosph_ase_sf"/>
</dbReference>
<feature type="domain" description="Inositol polyphosphate-related phosphatase" evidence="1">
    <location>
        <begin position="230"/>
        <end position="534"/>
    </location>
</feature>
<gene>
    <name evidence="3" type="primary">SYNJ1</name>
    <name evidence="3" type="ORF">E2C01_030065</name>
</gene>
<keyword evidence="4" id="KW-1185">Reference proteome</keyword>
<dbReference type="GO" id="GO:0098793">
    <property type="term" value="C:presynapse"/>
    <property type="evidence" value="ECO:0007669"/>
    <property type="project" value="GOC"/>
</dbReference>
<dbReference type="PANTHER" id="PTHR11200">
    <property type="entry name" value="INOSITOL 5-PHOSPHATASE"/>
    <property type="match status" value="1"/>
</dbReference>
<dbReference type="GO" id="GO:0004439">
    <property type="term" value="F:phosphatidylinositol-4,5-bisphosphate 5-phosphatase activity"/>
    <property type="evidence" value="ECO:0007669"/>
    <property type="project" value="TreeGrafter"/>
</dbReference>
<proteinExistence type="predicted"/>
<dbReference type="Gene3D" id="3.30.70.330">
    <property type="match status" value="1"/>
</dbReference>
<dbReference type="Pfam" id="PF22669">
    <property type="entry name" value="Exo_endo_phos2"/>
    <property type="match status" value="1"/>
</dbReference>